<evidence type="ECO:0000313" key="1">
    <source>
        <dbReference type="EMBL" id="BAU56183.1"/>
    </source>
</evidence>
<dbReference type="PANTHER" id="PTHR38454">
    <property type="entry name" value="INTEGRAL MEMBRANE PROTEIN-RELATED"/>
    <property type="match status" value="1"/>
</dbReference>
<name>A0A110B414_9SPHI</name>
<dbReference type="AlphaFoldDB" id="A0A110B414"/>
<sequence>MNNWFKRNGTHFLIAAIFLVICLAYFTPAFQGKTLGQADVLGAQSTQKEINDYRAKDTTILWTNQIFGGMPAYQIWAPYSSNVASFVIKTLIAAFPNPIYVVFLLLFGTYFLFTVLKLNPWLAAAGAVAFTFSSYNIILLTAGHSNQVLAIAFFAPIIASVILTLRGRYLLGGALSALFIALELKANHIQMTYYLVLALAILIGIELYHAIKAKTTPAFFKSVGVIAAATLLAVLVNASLLWSTMEYAAYSYRGPSNLTQHSKEPSNGLAKDYAYQWSQGVGECFTFLIPNAYGGASGPSEGIDQNSATAKVFIDKGVPADQAVNYAQQMSQFPGLGMYWGNKPGTAGPFYFGAVICFLFLFGLLIVKNRIKWWLLGTVLLTMLLSFGSNWPYLSDLFFNYFPLYNKFRAVESILAVASICFPIMALLAVKEITETVDKKEILKKLYITAGIFVALIIVATLFLSFRSADAQSGITYLTKALRGDSATATNIATAIVSDRQDLEHADAIRSFIFIALAFGLLWIFIKDKVNTTVFSVALLALILVDMWPIDKRYLKEANFQEKQDASQVVRPREVDQFIARDPDPDFRVFDLTAEIKNDEINPFFHKSISGYSAARLKRYDELMDNQLTTNPPNHDVLDMLNAKYFITQDTAHNSKMVSNVTACGHAWFVKSVKFVDNADKEMQAISSFTPKDEAIVDQRYKTVIDTKSTIGGDPNATIKLTNYNPDHLTYQTGSTANQVAVFSEIYYDKGWKMLIDGKEAPYFRADYLLRAAQIPLGNHKVEFIFHPASYYTGEKLSLAGSILLVLLLGGAVYTEAKKKPVAEADDKKKAPADDKKAKK</sequence>
<dbReference type="RefSeq" id="WP_096354826.1">
    <property type="nucleotide sequence ID" value="NZ_AP017313.1"/>
</dbReference>
<dbReference type="KEGG" id="mgot:MgSA37_04380"/>
<dbReference type="InterPro" id="IPR018580">
    <property type="entry name" value="Uncharacterised_YfhO"/>
</dbReference>
<evidence type="ECO:0000313" key="2">
    <source>
        <dbReference type="Proteomes" id="UP000218263"/>
    </source>
</evidence>
<dbReference type="EMBL" id="AP017313">
    <property type="protein sequence ID" value="BAU56183.1"/>
    <property type="molecule type" value="Genomic_DNA"/>
</dbReference>
<dbReference type="PANTHER" id="PTHR38454:SF1">
    <property type="entry name" value="INTEGRAL MEMBRANE PROTEIN"/>
    <property type="match status" value="1"/>
</dbReference>
<reference evidence="1 2" key="1">
    <citation type="submission" date="2015-12" db="EMBL/GenBank/DDBJ databases">
        <title>Genome sequence of Mucilaginibacter gotjawali.</title>
        <authorList>
            <person name="Lee J.S."/>
            <person name="Lee K.C."/>
            <person name="Kim K.K."/>
            <person name="Lee B.W."/>
        </authorList>
    </citation>
    <scope>NUCLEOTIDE SEQUENCE [LARGE SCALE GENOMIC DNA]</scope>
    <source>
        <strain evidence="1 2">SA3-7</strain>
    </source>
</reference>
<proteinExistence type="predicted"/>
<protein>
    <submittedName>
        <fullName evidence="1">Bacterial membrane protein YfhO</fullName>
    </submittedName>
</protein>
<dbReference type="Proteomes" id="UP000218263">
    <property type="component" value="Chromosome"/>
</dbReference>
<dbReference type="Pfam" id="PF09586">
    <property type="entry name" value="YfhO"/>
    <property type="match status" value="1"/>
</dbReference>
<organism evidence="1 2">
    <name type="scientific">Mucilaginibacter gotjawali</name>
    <dbReference type="NCBI Taxonomy" id="1550579"/>
    <lineage>
        <taxon>Bacteria</taxon>
        <taxon>Pseudomonadati</taxon>
        <taxon>Bacteroidota</taxon>
        <taxon>Sphingobacteriia</taxon>
        <taxon>Sphingobacteriales</taxon>
        <taxon>Sphingobacteriaceae</taxon>
        <taxon>Mucilaginibacter</taxon>
    </lineage>
</organism>
<accession>A0A110B414</accession>
<dbReference type="OrthoDB" id="9772884at2"/>
<gene>
    <name evidence="1" type="ORF">MgSA37_04380</name>
</gene>
<keyword evidence="2" id="KW-1185">Reference proteome</keyword>